<protein>
    <recommendedName>
        <fullName evidence="4">DUF2357 domain-containing protein</fullName>
    </recommendedName>
</protein>
<proteinExistence type="predicted"/>
<dbReference type="EMBL" id="JBHUME010000008">
    <property type="protein sequence ID" value="MFD2613182.1"/>
    <property type="molecule type" value="Genomic_DNA"/>
</dbReference>
<organism evidence="2 3">
    <name type="scientific">Paenibacillus gansuensis</name>
    <dbReference type="NCBI Taxonomy" id="306542"/>
    <lineage>
        <taxon>Bacteria</taxon>
        <taxon>Bacillati</taxon>
        <taxon>Bacillota</taxon>
        <taxon>Bacilli</taxon>
        <taxon>Bacillales</taxon>
        <taxon>Paenibacillaceae</taxon>
        <taxon>Paenibacillus</taxon>
    </lineage>
</organism>
<accession>A0ABW5PGR6</accession>
<reference evidence="3" key="1">
    <citation type="journal article" date="2019" name="Int. J. Syst. Evol. Microbiol.">
        <title>The Global Catalogue of Microorganisms (GCM) 10K type strain sequencing project: providing services to taxonomists for standard genome sequencing and annotation.</title>
        <authorList>
            <consortium name="The Broad Institute Genomics Platform"/>
            <consortium name="The Broad Institute Genome Sequencing Center for Infectious Disease"/>
            <person name="Wu L."/>
            <person name="Ma J."/>
        </authorList>
    </citation>
    <scope>NUCLEOTIDE SEQUENCE [LARGE SCALE GENOMIC DNA]</scope>
    <source>
        <strain evidence="3">KCTC 3950</strain>
    </source>
</reference>
<keyword evidence="1" id="KW-0175">Coiled coil</keyword>
<comment type="caution">
    <text evidence="2">The sequence shown here is derived from an EMBL/GenBank/DDBJ whole genome shotgun (WGS) entry which is preliminary data.</text>
</comment>
<sequence length="621" mass="72814">MATYYRDTLPFRVDLVFGSDYRDRRELRTFWDHETEVDRNALPEVREMVPIGFDYYLINEINQLEATVQIETTRFNEDGDQQPIIFLASPPGQVKVIFSRESSQTSDSTEYPWRMGYYTIKVTVDGRTYFSGIQCLPNNLTLGQVTRIHQLLENEVSGICSELVMSQRTFSEDHLDTSPSKWYHDYARWLQTNKQSIMACIEYIRKYWYKEIRTVHVVSSRLGIQDSKAERWNNATGAKLNQGTNPQLYYLNRRKQLHSDNPQNQWMKSVIQHWKNDLLVILIQIREDMESTEKEIQNHKARMNASIRKLDEIKQLRDVPEGFKKGESSLFHTSRVQIEKLQKWLGSLKKWDHEIKGIAGSFGFLLSSNSFNKVRTTENKPILKNRYYHLLDELYSIGQQIKKQEGDARQYKAIPWPTWRIYEYYSLLQVMKSLKEIGFRPRVGFPDHISSFLNQGIPEGSRFILENEVGELHVHYGKLLPYSPDDTVDSDGFYSMSEHRWPDIRIDYHHKTSDGSEYSKNSIVFDAKLSSFRYLFRPGIPIKPFTQLNSYLSIQHTSSRKTVVDRVCCLFAGFGGNETKINKHSLTYIRLCPDENEHFIGLAELQEFLLDWLTNDCELSL</sequence>
<evidence type="ECO:0008006" key="4">
    <source>
        <dbReference type="Google" id="ProtNLM"/>
    </source>
</evidence>
<name>A0ABW5PGR6_9BACL</name>
<dbReference type="RefSeq" id="WP_377603186.1">
    <property type="nucleotide sequence ID" value="NZ_JBHUME010000008.1"/>
</dbReference>
<keyword evidence="3" id="KW-1185">Reference proteome</keyword>
<evidence type="ECO:0000313" key="3">
    <source>
        <dbReference type="Proteomes" id="UP001597541"/>
    </source>
</evidence>
<feature type="coiled-coil region" evidence="1">
    <location>
        <begin position="282"/>
        <end position="316"/>
    </location>
</feature>
<gene>
    <name evidence="2" type="ORF">ACFSUF_12180</name>
</gene>
<dbReference type="Proteomes" id="UP001597541">
    <property type="component" value="Unassembled WGS sequence"/>
</dbReference>
<evidence type="ECO:0000256" key="1">
    <source>
        <dbReference type="SAM" id="Coils"/>
    </source>
</evidence>
<evidence type="ECO:0000313" key="2">
    <source>
        <dbReference type="EMBL" id="MFD2613182.1"/>
    </source>
</evidence>